<evidence type="ECO:0000256" key="2">
    <source>
        <dbReference type="ARBA" id="ARBA00012916"/>
    </source>
</evidence>
<keyword evidence="4" id="KW-0677">Repeat</keyword>
<dbReference type="RefSeq" id="WP_106988906.1">
    <property type="nucleotide sequence ID" value="NZ_DBGCOW010000009.1"/>
</dbReference>
<dbReference type="SUPFAM" id="SSF53697">
    <property type="entry name" value="SIS domain"/>
    <property type="match status" value="1"/>
</dbReference>
<dbReference type="GO" id="GO:0006002">
    <property type="term" value="P:fructose 6-phosphate metabolic process"/>
    <property type="evidence" value="ECO:0007669"/>
    <property type="project" value="TreeGrafter"/>
</dbReference>
<dbReference type="EMBL" id="PYLP01000033">
    <property type="protein sequence ID" value="PST35503.1"/>
    <property type="molecule type" value="Genomic_DNA"/>
</dbReference>
<proteinExistence type="predicted"/>
<gene>
    <name evidence="6" type="ORF">C7U55_12935</name>
</gene>
<dbReference type="GO" id="GO:0006487">
    <property type="term" value="P:protein N-linked glycosylation"/>
    <property type="evidence" value="ECO:0007669"/>
    <property type="project" value="TreeGrafter"/>
</dbReference>
<dbReference type="EC" id="2.6.1.16" evidence="2"/>
<dbReference type="PANTHER" id="PTHR10937">
    <property type="entry name" value="GLUCOSAMINE--FRUCTOSE-6-PHOSPHATE AMINOTRANSFERASE, ISOMERIZING"/>
    <property type="match status" value="1"/>
</dbReference>
<evidence type="ECO:0000313" key="6">
    <source>
        <dbReference type="EMBL" id="PST35503.1"/>
    </source>
</evidence>
<evidence type="ECO:0000256" key="3">
    <source>
        <dbReference type="ARBA" id="ARBA00016090"/>
    </source>
</evidence>
<dbReference type="GO" id="GO:0006047">
    <property type="term" value="P:UDP-N-acetylglucosamine metabolic process"/>
    <property type="evidence" value="ECO:0007669"/>
    <property type="project" value="TreeGrafter"/>
</dbReference>
<dbReference type="InterPro" id="IPR001347">
    <property type="entry name" value="SIS_dom"/>
</dbReference>
<feature type="domain" description="SIS" evidence="5">
    <location>
        <begin position="45"/>
        <end position="177"/>
    </location>
</feature>
<dbReference type="GO" id="GO:0097367">
    <property type="term" value="F:carbohydrate derivative binding"/>
    <property type="evidence" value="ECO:0007669"/>
    <property type="project" value="InterPro"/>
</dbReference>
<sequence>MNIEKKIKFDHDKKQFVNELNNRNNDIEKCIQYCDGYGFNSFKSIKESIKTKKITKLFLIGMGSSLYASQYALAQLEHCNILTLSIEAAEFKNKYMHLVDDHTLLVIISQSGNSKEIVDTIEELKSRNCTFELITITNNLNGYLYTNYKNSILLNASKEFYISHNSYLNTLIVIKYLLEYLFDECCYSLKTDDELLTKLNNYDEELLKHKSSILTLFENIACVDFIYDSKSKFNAINSTLLLREGIELMTACYSKNEYLHGEHLVEIPNKLLCLIGVDDTEDKYNEIMSEAHVTKQIILTPADETKVEVYDNKIKINILSDIKDLAEMIFFNQVVAWRMEM</sequence>
<dbReference type="CDD" id="cd05008">
    <property type="entry name" value="SIS_GlmS_GlmD_1"/>
    <property type="match status" value="1"/>
</dbReference>
<comment type="catalytic activity">
    <reaction evidence="1">
        <text>D-fructose 6-phosphate + L-glutamine = D-glucosamine 6-phosphate + L-glutamate</text>
        <dbReference type="Rhea" id="RHEA:13237"/>
        <dbReference type="ChEBI" id="CHEBI:29985"/>
        <dbReference type="ChEBI" id="CHEBI:58359"/>
        <dbReference type="ChEBI" id="CHEBI:58725"/>
        <dbReference type="ChEBI" id="CHEBI:61527"/>
        <dbReference type="EC" id="2.6.1.16"/>
    </reaction>
</comment>
<accession>A0A2T3FJP6</accession>
<dbReference type="Proteomes" id="UP000241201">
    <property type="component" value="Unassembled WGS sequence"/>
</dbReference>
<name>A0A2T3FJP6_9FIRM</name>
<dbReference type="Gene3D" id="3.40.50.10490">
    <property type="entry name" value="Glucose-6-phosphate isomerase like protein, domain 1"/>
    <property type="match status" value="1"/>
</dbReference>
<dbReference type="PROSITE" id="PS51464">
    <property type="entry name" value="SIS"/>
    <property type="match status" value="1"/>
</dbReference>
<dbReference type="InterPro" id="IPR046348">
    <property type="entry name" value="SIS_dom_sf"/>
</dbReference>
<evidence type="ECO:0000256" key="1">
    <source>
        <dbReference type="ARBA" id="ARBA00001031"/>
    </source>
</evidence>
<protein>
    <recommendedName>
        <fullName evidence="3">Glutamine--fructose-6-phosphate aminotransferase [isomerizing]</fullName>
        <ecNumber evidence="2">2.6.1.16</ecNumber>
    </recommendedName>
</protein>
<dbReference type="PANTHER" id="PTHR10937:SF0">
    <property type="entry name" value="GLUTAMINE--FRUCTOSE-6-PHOSPHATE TRANSAMINASE (ISOMERIZING)"/>
    <property type="match status" value="1"/>
</dbReference>
<dbReference type="InterPro" id="IPR035466">
    <property type="entry name" value="GlmS/AgaS_SIS"/>
</dbReference>
<reference evidence="7" key="1">
    <citation type="submission" date="2018-03" db="EMBL/GenBank/DDBJ databases">
        <title>Lachnoclostridium SNUG30370 gen.nov., sp.nov., isolated from human faeces.</title>
        <authorList>
            <person name="Seo B."/>
            <person name="Jeon K."/>
            <person name="Ko G."/>
        </authorList>
    </citation>
    <scope>NUCLEOTIDE SEQUENCE [LARGE SCALE GENOMIC DNA]</scope>
    <source>
        <strain evidence="7">SNUG30370</strain>
    </source>
</reference>
<evidence type="ECO:0000313" key="7">
    <source>
        <dbReference type="Proteomes" id="UP000241201"/>
    </source>
</evidence>
<dbReference type="Pfam" id="PF01380">
    <property type="entry name" value="SIS"/>
    <property type="match status" value="1"/>
</dbReference>
<dbReference type="AlphaFoldDB" id="A0A2T3FJP6"/>
<dbReference type="GeneID" id="77471983"/>
<organism evidence="6 7">
    <name type="scientific">Faecalibacillus faecis</name>
    <dbReference type="NCBI Taxonomy" id="1982628"/>
    <lineage>
        <taxon>Bacteria</taxon>
        <taxon>Bacillati</taxon>
        <taxon>Bacillota</taxon>
        <taxon>Erysipelotrichia</taxon>
        <taxon>Erysipelotrichales</taxon>
        <taxon>Coprobacillaceae</taxon>
        <taxon>Faecalibacillus</taxon>
    </lineage>
</organism>
<evidence type="ECO:0000256" key="4">
    <source>
        <dbReference type="ARBA" id="ARBA00022737"/>
    </source>
</evidence>
<evidence type="ECO:0000259" key="5">
    <source>
        <dbReference type="PROSITE" id="PS51464"/>
    </source>
</evidence>
<comment type="caution">
    <text evidence="6">The sequence shown here is derived from an EMBL/GenBank/DDBJ whole genome shotgun (WGS) entry which is preliminary data.</text>
</comment>
<dbReference type="GO" id="GO:0004360">
    <property type="term" value="F:glutamine-fructose-6-phosphate transaminase (isomerizing) activity"/>
    <property type="evidence" value="ECO:0007669"/>
    <property type="project" value="UniProtKB-EC"/>
</dbReference>
<keyword evidence="7" id="KW-1185">Reference proteome</keyword>